<evidence type="ECO:0000313" key="3">
    <source>
        <dbReference type="Proteomes" id="UP000688137"/>
    </source>
</evidence>
<proteinExistence type="predicted"/>
<dbReference type="GO" id="GO:0097361">
    <property type="term" value="C:cytosolic [4Fe-4S] assembly targeting complex"/>
    <property type="evidence" value="ECO:0007669"/>
    <property type="project" value="TreeGrafter"/>
</dbReference>
<gene>
    <name evidence="2" type="ORF">PPRIM_AZ9-3.1.T1200018</name>
</gene>
<reference evidence="2" key="1">
    <citation type="submission" date="2021-01" db="EMBL/GenBank/DDBJ databases">
        <authorList>
            <consortium name="Genoscope - CEA"/>
            <person name="William W."/>
        </authorList>
    </citation>
    <scope>NUCLEOTIDE SEQUENCE</scope>
</reference>
<evidence type="ECO:0008006" key="4">
    <source>
        <dbReference type="Google" id="ProtNLM"/>
    </source>
</evidence>
<evidence type="ECO:0000256" key="1">
    <source>
        <dbReference type="PROSITE-ProRule" id="PRU00221"/>
    </source>
</evidence>
<dbReference type="InterPro" id="IPR001680">
    <property type="entry name" value="WD40_rpt"/>
</dbReference>
<accession>A0A8S1PIE5</accession>
<dbReference type="Pfam" id="PF00400">
    <property type="entry name" value="WD40"/>
    <property type="match status" value="1"/>
</dbReference>
<dbReference type="PANTHER" id="PTHR19920:SF0">
    <property type="entry name" value="CYTOSOLIC IRON-SULFUR PROTEIN ASSEMBLY PROTEIN CIAO1-RELATED"/>
    <property type="match status" value="1"/>
</dbReference>
<keyword evidence="1" id="KW-0853">WD repeat</keyword>
<dbReference type="PROSITE" id="PS50082">
    <property type="entry name" value="WD_REPEATS_2"/>
    <property type="match status" value="1"/>
</dbReference>
<protein>
    <recommendedName>
        <fullName evidence="4">WD40-repeat-containing domain</fullName>
    </recommendedName>
</protein>
<dbReference type="SMART" id="SM00320">
    <property type="entry name" value="WD40"/>
    <property type="match status" value="2"/>
</dbReference>
<name>A0A8S1PIE5_PARPR</name>
<dbReference type="EMBL" id="CAJJDM010000123">
    <property type="protein sequence ID" value="CAD8103072.1"/>
    <property type="molecule type" value="Genomic_DNA"/>
</dbReference>
<dbReference type="GO" id="GO:0016226">
    <property type="term" value="P:iron-sulfur cluster assembly"/>
    <property type="evidence" value="ECO:0007669"/>
    <property type="project" value="TreeGrafter"/>
</dbReference>
<dbReference type="AlphaFoldDB" id="A0A8S1PIE5"/>
<comment type="caution">
    <text evidence="2">The sequence shown here is derived from an EMBL/GenBank/DDBJ whole genome shotgun (WGS) entry which is preliminary data.</text>
</comment>
<sequence length="174" mass="20956">MMYQNNIINQCQKIDHHYQKKNYQFKLFLDHLDLSKETKKIDSNKNININQYCQQKIQLIQQIEPVKFKFELINRIKQDRCFSFTFSIDSSVMVVGQNSMIKVFEFKDGNLKETLQLTEHKDYVRCLYFMKKTLQFVSGCNDNFIMIWSWVNKYVDIVNKSQKDIQIILEEGQQ</sequence>
<dbReference type="PANTHER" id="PTHR19920">
    <property type="entry name" value="WD40 PROTEIN CIAO1"/>
    <property type="match status" value="1"/>
</dbReference>
<dbReference type="Proteomes" id="UP000688137">
    <property type="component" value="Unassembled WGS sequence"/>
</dbReference>
<keyword evidence="3" id="KW-1185">Reference proteome</keyword>
<evidence type="ECO:0000313" key="2">
    <source>
        <dbReference type="EMBL" id="CAD8103072.1"/>
    </source>
</evidence>
<organism evidence="2 3">
    <name type="scientific">Paramecium primaurelia</name>
    <dbReference type="NCBI Taxonomy" id="5886"/>
    <lineage>
        <taxon>Eukaryota</taxon>
        <taxon>Sar</taxon>
        <taxon>Alveolata</taxon>
        <taxon>Ciliophora</taxon>
        <taxon>Intramacronucleata</taxon>
        <taxon>Oligohymenophorea</taxon>
        <taxon>Peniculida</taxon>
        <taxon>Parameciidae</taxon>
        <taxon>Paramecium</taxon>
    </lineage>
</organism>
<feature type="repeat" description="WD" evidence="1">
    <location>
        <begin position="117"/>
        <end position="149"/>
    </location>
</feature>